<accession>A0A8D2Q4S9</accession>
<evidence type="ECO:0000313" key="3">
    <source>
        <dbReference type="Proteomes" id="UP000694545"/>
    </source>
</evidence>
<dbReference type="Ensembl" id="ENSVKKT00000020033.1">
    <property type="protein sequence ID" value="ENSVKKP00000019552.1"/>
    <property type="gene ID" value="ENSVKKG00000013242.1"/>
</dbReference>
<name>A0A8D2Q4S9_VARKO</name>
<reference evidence="2" key="2">
    <citation type="submission" date="2025-09" db="UniProtKB">
        <authorList>
            <consortium name="Ensembl"/>
        </authorList>
    </citation>
    <scope>IDENTIFICATION</scope>
</reference>
<dbReference type="Proteomes" id="UP000694545">
    <property type="component" value="Unplaced"/>
</dbReference>
<feature type="region of interest" description="Disordered" evidence="1">
    <location>
        <begin position="1"/>
        <end position="66"/>
    </location>
</feature>
<dbReference type="OMA" id="TKEMAKH"/>
<dbReference type="Gene3D" id="1.10.20.10">
    <property type="entry name" value="Histone, subunit A"/>
    <property type="match status" value="1"/>
</dbReference>
<evidence type="ECO:0008006" key="4">
    <source>
        <dbReference type="Google" id="ProtNLM"/>
    </source>
</evidence>
<dbReference type="SUPFAM" id="SSF47113">
    <property type="entry name" value="Histone-fold"/>
    <property type="match status" value="1"/>
</dbReference>
<feature type="compositionally biased region" description="Basic residues" evidence="1">
    <location>
        <begin position="1"/>
        <end position="60"/>
    </location>
</feature>
<dbReference type="InterPro" id="IPR009072">
    <property type="entry name" value="Histone-fold"/>
</dbReference>
<evidence type="ECO:0000313" key="2">
    <source>
        <dbReference type="Ensembl" id="ENSVKKP00000019552.1"/>
    </source>
</evidence>
<evidence type="ECO:0000256" key="1">
    <source>
        <dbReference type="SAM" id="MobiDB-lite"/>
    </source>
</evidence>
<dbReference type="AlphaFoldDB" id="A0A8D2Q4S9"/>
<keyword evidence="3" id="KW-1185">Reference proteome</keyword>
<dbReference type="GO" id="GO:0046982">
    <property type="term" value="F:protein heterodimerization activity"/>
    <property type="evidence" value="ECO:0007669"/>
    <property type="project" value="InterPro"/>
</dbReference>
<organism evidence="2 3">
    <name type="scientific">Varanus komodoensis</name>
    <name type="common">Komodo dragon</name>
    <dbReference type="NCBI Taxonomy" id="61221"/>
    <lineage>
        <taxon>Eukaryota</taxon>
        <taxon>Metazoa</taxon>
        <taxon>Chordata</taxon>
        <taxon>Craniata</taxon>
        <taxon>Vertebrata</taxon>
        <taxon>Euteleostomi</taxon>
        <taxon>Lepidosauria</taxon>
        <taxon>Squamata</taxon>
        <taxon>Bifurcata</taxon>
        <taxon>Unidentata</taxon>
        <taxon>Episquamata</taxon>
        <taxon>Toxicofera</taxon>
        <taxon>Anguimorpha</taxon>
        <taxon>Paleoanguimorpha</taxon>
        <taxon>Varanoidea</taxon>
        <taxon>Varanidae</taxon>
        <taxon>Varanus</taxon>
    </lineage>
</organism>
<sequence>MAAKGQGRKKSRDVKRRKIQTKHQQIRRKQKKLQPRKQKKHQSRPNKRQVKRRAAKKAARSKQERKICSPRLFASKILRQMPKVRMEAKARGLVKSLLTDLYQQVATEVEALSQKEESPPISCTDVQNALKGAMEKELAKHTAEKTLYSSSKTGF</sequence>
<proteinExistence type="predicted"/>
<reference evidence="2" key="1">
    <citation type="submission" date="2025-08" db="UniProtKB">
        <authorList>
            <consortium name="Ensembl"/>
        </authorList>
    </citation>
    <scope>IDENTIFICATION</scope>
</reference>
<protein>
    <recommendedName>
        <fullName evidence="4">Histone H2A/H2B/H3 domain-containing protein</fullName>
    </recommendedName>
</protein>